<dbReference type="AlphaFoldDB" id="A0A1L7XN11"/>
<keyword evidence="2" id="KW-0732">Signal</keyword>
<feature type="domain" description="Plastocyanin-like" evidence="4">
    <location>
        <begin position="103"/>
        <end position="219"/>
    </location>
</feature>
<dbReference type="Pfam" id="PF07732">
    <property type="entry name" value="Cu-oxidase_3"/>
    <property type="match status" value="1"/>
</dbReference>
<dbReference type="InterPro" id="IPR011707">
    <property type="entry name" value="Cu-oxidase-like_N"/>
</dbReference>
<dbReference type="GO" id="GO:0033215">
    <property type="term" value="P:reductive iron assimilation"/>
    <property type="evidence" value="ECO:0007669"/>
    <property type="project" value="TreeGrafter"/>
</dbReference>
<dbReference type="CDD" id="cd13877">
    <property type="entry name" value="CuRO_2_Fet3p_like"/>
    <property type="match status" value="1"/>
</dbReference>
<sequence>MALPADNCECWDTIKINVVNILGNETTAIHFHGLFQQGSNNMDGPAMVNQCPIPPGQTFVYEFKLNQTGTFWYHAHVGGQYIDGLRGPLIIHDFYAPYKYDTEYVLTLSDLYHQEAPQLINYYQSIDNFNSYGECQLQMTAGKTYLFHVISTAAFAPFWLQFDQHQMTVVEIDGVYTVPFPTNQLYVSPAQRYTVLITAQTGATSNFAIVAQANVAMFDINKFPQGGSYVSTVSATLVYGSAFGPATQFTINPEPFDDGLMVPIDQTPMFGQPYPGGSDVQYVLSTPIVCH</sequence>
<dbReference type="Proteomes" id="UP000184330">
    <property type="component" value="Unassembled WGS sequence"/>
</dbReference>
<dbReference type="EMBL" id="FJOG01000036">
    <property type="protein sequence ID" value="CZR66316.1"/>
    <property type="molecule type" value="Genomic_DNA"/>
</dbReference>
<evidence type="ECO:0000256" key="2">
    <source>
        <dbReference type="ARBA" id="ARBA00022729"/>
    </source>
</evidence>
<dbReference type="GO" id="GO:0010106">
    <property type="term" value="P:cellular response to iron ion starvation"/>
    <property type="evidence" value="ECO:0007669"/>
    <property type="project" value="TreeGrafter"/>
</dbReference>
<dbReference type="PANTHER" id="PTHR11709:SF361">
    <property type="entry name" value="IRON TRANSPORT MULTICOPPER OXIDASE FET3"/>
    <property type="match status" value="1"/>
</dbReference>
<dbReference type="Pfam" id="PF00394">
    <property type="entry name" value="Cu-oxidase"/>
    <property type="match status" value="1"/>
</dbReference>
<gene>
    <name evidence="6" type="ORF">PAC_16217</name>
</gene>
<dbReference type="InterPro" id="IPR001117">
    <property type="entry name" value="Cu-oxidase_2nd"/>
</dbReference>
<comment type="similarity">
    <text evidence="1">Belongs to the multicopper oxidase family.</text>
</comment>
<evidence type="ECO:0000256" key="1">
    <source>
        <dbReference type="ARBA" id="ARBA00010609"/>
    </source>
</evidence>
<dbReference type="SUPFAM" id="SSF49503">
    <property type="entry name" value="Cupredoxins"/>
    <property type="match status" value="2"/>
</dbReference>
<dbReference type="PANTHER" id="PTHR11709">
    <property type="entry name" value="MULTI-COPPER OXIDASE"/>
    <property type="match status" value="1"/>
</dbReference>
<proteinExistence type="inferred from homology"/>
<evidence type="ECO:0000259" key="5">
    <source>
        <dbReference type="Pfam" id="PF07732"/>
    </source>
</evidence>
<organism evidence="6 7">
    <name type="scientific">Phialocephala subalpina</name>
    <dbReference type="NCBI Taxonomy" id="576137"/>
    <lineage>
        <taxon>Eukaryota</taxon>
        <taxon>Fungi</taxon>
        <taxon>Dikarya</taxon>
        <taxon>Ascomycota</taxon>
        <taxon>Pezizomycotina</taxon>
        <taxon>Leotiomycetes</taxon>
        <taxon>Helotiales</taxon>
        <taxon>Mollisiaceae</taxon>
        <taxon>Phialocephala</taxon>
        <taxon>Phialocephala fortinii species complex</taxon>
    </lineage>
</organism>
<evidence type="ECO:0000313" key="7">
    <source>
        <dbReference type="Proteomes" id="UP000184330"/>
    </source>
</evidence>
<evidence type="ECO:0008006" key="8">
    <source>
        <dbReference type="Google" id="ProtNLM"/>
    </source>
</evidence>
<evidence type="ECO:0000259" key="4">
    <source>
        <dbReference type="Pfam" id="PF00394"/>
    </source>
</evidence>
<evidence type="ECO:0000256" key="3">
    <source>
        <dbReference type="ARBA" id="ARBA00023008"/>
    </source>
</evidence>
<dbReference type="GO" id="GO:0005507">
    <property type="term" value="F:copper ion binding"/>
    <property type="evidence" value="ECO:0007669"/>
    <property type="project" value="InterPro"/>
</dbReference>
<feature type="domain" description="Plastocyanin-like" evidence="5">
    <location>
        <begin position="11"/>
        <end position="93"/>
    </location>
</feature>
<accession>A0A1L7XN11</accession>
<dbReference type="GO" id="GO:0033573">
    <property type="term" value="C:high-affinity iron permease complex"/>
    <property type="evidence" value="ECO:0007669"/>
    <property type="project" value="TreeGrafter"/>
</dbReference>
<dbReference type="InterPro" id="IPR044130">
    <property type="entry name" value="CuRO_2_Fet3-like"/>
</dbReference>
<evidence type="ECO:0000313" key="6">
    <source>
        <dbReference type="EMBL" id="CZR66316.1"/>
    </source>
</evidence>
<reference evidence="6 7" key="1">
    <citation type="submission" date="2016-03" db="EMBL/GenBank/DDBJ databases">
        <authorList>
            <person name="Ploux O."/>
        </authorList>
    </citation>
    <scope>NUCLEOTIDE SEQUENCE [LARGE SCALE GENOMIC DNA]</scope>
    <source>
        <strain evidence="6 7">UAMH 11012</strain>
    </source>
</reference>
<dbReference type="GO" id="GO:0004322">
    <property type="term" value="F:ferroxidase activity"/>
    <property type="evidence" value="ECO:0007669"/>
    <property type="project" value="TreeGrafter"/>
</dbReference>
<dbReference type="Gene3D" id="2.60.40.420">
    <property type="entry name" value="Cupredoxins - blue copper proteins"/>
    <property type="match status" value="2"/>
</dbReference>
<keyword evidence="7" id="KW-1185">Reference proteome</keyword>
<keyword evidence="3" id="KW-0186">Copper</keyword>
<dbReference type="STRING" id="576137.A0A1L7XN11"/>
<name>A0A1L7XN11_9HELO</name>
<dbReference type="InterPro" id="IPR045087">
    <property type="entry name" value="Cu-oxidase_fam"/>
</dbReference>
<protein>
    <recommendedName>
        <fullName evidence="8">Multicopper oxidase</fullName>
    </recommendedName>
</protein>
<dbReference type="OrthoDB" id="2121828at2759"/>
<dbReference type="InterPro" id="IPR008972">
    <property type="entry name" value="Cupredoxin"/>
</dbReference>